<dbReference type="PANTHER" id="PTHR47985:SF17">
    <property type="entry name" value="SERINE_THREONINE-PROTEIN KINASE CDL1-LIKE"/>
    <property type="match status" value="1"/>
</dbReference>
<keyword evidence="2" id="KW-0418">Kinase</keyword>
<evidence type="ECO:0000256" key="4">
    <source>
        <dbReference type="SAM" id="MobiDB-lite"/>
    </source>
</evidence>
<dbReference type="EMBL" id="OU503036">
    <property type="protein sequence ID" value="CAI9754524.1"/>
    <property type="molecule type" value="Genomic_DNA"/>
</dbReference>
<evidence type="ECO:0000256" key="2">
    <source>
        <dbReference type="ARBA" id="ARBA00022527"/>
    </source>
</evidence>
<evidence type="ECO:0000313" key="5">
    <source>
        <dbReference type="EMBL" id="CAI9754524.1"/>
    </source>
</evidence>
<dbReference type="GO" id="GO:0016020">
    <property type="term" value="C:membrane"/>
    <property type="evidence" value="ECO:0007669"/>
    <property type="project" value="UniProtKB-SubCell"/>
</dbReference>
<dbReference type="Proteomes" id="UP000834106">
    <property type="component" value="Chromosome 1"/>
</dbReference>
<feature type="compositionally biased region" description="Basic and acidic residues" evidence="4">
    <location>
        <begin position="160"/>
        <end position="173"/>
    </location>
</feature>
<name>A0AAD2DHV9_9LAMI</name>
<evidence type="ECO:0000313" key="6">
    <source>
        <dbReference type="Proteomes" id="UP000834106"/>
    </source>
</evidence>
<sequence>MVDPLLKGEFPVTSLNQAVGVAAMCLQDEPLVRPLISDVVAALSLLAVAPPDTPVPALLVPLLSSRVDTLSHHRDHPHYKDGDISAPEKEDSSDSDDDEKKKDKGNKSQRKKKMKKQDLSSSSSSSSSVGSRSHSQCFSLRHDNIHEPDDYADGSNSDHASSRHELHEDVHDV</sequence>
<evidence type="ECO:0000256" key="1">
    <source>
        <dbReference type="ARBA" id="ARBA00004370"/>
    </source>
</evidence>
<keyword evidence="2" id="KW-0808">Transferase</keyword>
<dbReference type="GO" id="GO:0004674">
    <property type="term" value="F:protein serine/threonine kinase activity"/>
    <property type="evidence" value="ECO:0007669"/>
    <property type="project" value="UniProtKB-KW"/>
</dbReference>
<dbReference type="AlphaFoldDB" id="A0AAD2DHV9"/>
<gene>
    <name evidence="5" type="ORF">FPE_LOCUS1955</name>
</gene>
<feature type="compositionally biased region" description="Basic and acidic residues" evidence="4">
    <location>
        <begin position="140"/>
        <end position="149"/>
    </location>
</feature>
<organism evidence="5 6">
    <name type="scientific">Fraxinus pennsylvanica</name>
    <dbReference type="NCBI Taxonomy" id="56036"/>
    <lineage>
        <taxon>Eukaryota</taxon>
        <taxon>Viridiplantae</taxon>
        <taxon>Streptophyta</taxon>
        <taxon>Embryophyta</taxon>
        <taxon>Tracheophyta</taxon>
        <taxon>Spermatophyta</taxon>
        <taxon>Magnoliopsida</taxon>
        <taxon>eudicotyledons</taxon>
        <taxon>Gunneridae</taxon>
        <taxon>Pentapetalae</taxon>
        <taxon>asterids</taxon>
        <taxon>lamiids</taxon>
        <taxon>Lamiales</taxon>
        <taxon>Oleaceae</taxon>
        <taxon>Oleeae</taxon>
        <taxon>Fraxinus</taxon>
    </lineage>
</organism>
<protein>
    <submittedName>
        <fullName evidence="5">Uncharacterized protein</fullName>
    </submittedName>
</protein>
<keyword evidence="2" id="KW-0723">Serine/threonine-protein kinase</keyword>
<feature type="compositionally biased region" description="Low complexity" evidence="4">
    <location>
        <begin position="119"/>
        <end position="135"/>
    </location>
</feature>
<keyword evidence="6" id="KW-1185">Reference proteome</keyword>
<dbReference type="PANTHER" id="PTHR47985">
    <property type="entry name" value="OS07G0668900 PROTEIN"/>
    <property type="match status" value="1"/>
</dbReference>
<accession>A0AAD2DHV9</accession>
<feature type="region of interest" description="Disordered" evidence="4">
    <location>
        <begin position="71"/>
        <end position="173"/>
    </location>
</feature>
<feature type="compositionally biased region" description="Basic and acidic residues" evidence="4">
    <location>
        <begin position="78"/>
        <end position="106"/>
    </location>
</feature>
<evidence type="ECO:0000256" key="3">
    <source>
        <dbReference type="ARBA" id="ARBA00023136"/>
    </source>
</evidence>
<reference evidence="5" key="1">
    <citation type="submission" date="2023-05" db="EMBL/GenBank/DDBJ databases">
        <authorList>
            <person name="Huff M."/>
        </authorList>
    </citation>
    <scope>NUCLEOTIDE SEQUENCE</scope>
</reference>
<comment type="subcellular location">
    <subcellularLocation>
        <location evidence="1">Membrane</location>
    </subcellularLocation>
</comment>
<proteinExistence type="predicted"/>
<keyword evidence="3" id="KW-0472">Membrane</keyword>